<keyword evidence="7" id="KW-0443">Lipid metabolism</keyword>
<dbReference type="PANTHER" id="PTHR45650">
    <property type="entry name" value="GDSL-LIKE LIPASE/ACYLHYDROLASE-RELATED"/>
    <property type="match status" value="1"/>
</dbReference>
<evidence type="ECO:0008006" key="11">
    <source>
        <dbReference type="Google" id="ProtNLM"/>
    </source>
</evidence>
<evidence type="ECO:0000256" key="5">
    <source>
        <dbReference type="ARBA" id="ARBA00022801"/>
    </source>
</evidence>
<feature type="chain" id="PRO_5044843811" description="GDSL esterase/lipase" evidence="8">
    <location>
        <begin position="22"/>
        <end position="101"/>
    </location>
</feature>
<sequence length="101" mass="11484">MANTLLLFISFFIFSLGYLEAQKAPAVYVFGDSLVDVGNNNYLALSLEKAILPYYGIDFPTKKPSGRFSNGKNAADLIGKWFKIESSKTFINKLFTYFWYL</sequence>
<comment type="similarity">
    <text evidence="2">Belongs to the 'GDSL' lipolytic enzyme family.</text>
</comment>
<evidence type="ECO:0000256" key="8">
    <source>
        <dbReference type="SAM" id="SignalP"/>
    </source>
</evidence>
<evidence type="ECO:0000256" key="4">
    <source>
        <dbReference type="ARBA" id="ARBA00022729"/>
    </source>
</evidence>
<dbReference type="GO" id="GO:0016042">
    <property type="term" value="P:lipid catabolic process"/>
    <property type="evidence" value="ECO:0007669"/>
    <property type="project" value="UniProtKB-KW"/>
</dbReference>
<name>A0ABD1LGM5_9FABA</name>
<evidence type="ECO:0000256" key="1">
    <source>
        <dbReference type="ARBA" id="ARBA00004613"/>
    </source>
</evidence>
<evidence type="ECO:0000256" key="2">
    <source>
        <dbReference type="ARBA" id="ARBA00008668"/>
    </source>
</evidence>
<dbReference type="InterPro" id="IPR036514">
    <property type="entry name" value="SGNH_hydro_sf"/>
</dbReference>
<comment type="subcellular location">
    <subcellularLocation>
        <location evidence="1">Secreted</location>
    </subcellularLocation>
</comment>
<reference evidence="9 10" key="1">
    <citation type="submission" date="2024-08" db="EMBL/GenBank/DDBJ databases">
        <title>Insights into the chromosomal genome structure of Flemingia macrophylla.</title>
        <authorList>
            <person name="Ding Y."/>
            <person name="Zhao Y."/>
            <person name="Bi W."/>
            <person name="Wu M."/>
            <person name="Zhao G."/>
            <person name="Gong Y."/>
            <person name="Li W."/>
            <person name="Zhang P."/>
        </authorList>
    </citation>
    <scope>NUCLEOTIDE SEQUENCE [LARGE SCALE GENOMIC DNA]</scope>
    <source>
        <strain evidence="9">DYQJB</strain>
        <tissue evidence="9">Leaf</tissue>
    </source>
</reference>
<evidence type="ECO:0000256" key="6">
    <source>
        <dbReference type="ARBA" id="ARBA00022963"/>
    </source>
</evidence>
<keyword evidence="5" id="KW-0378">Hydrolase</keyword>
<comment type="caution">
    <text evidence="9">The sequence shown here is derived from an EMBL/GenBank/DDBJ whole genome shotgun (WGS) entry which is preliminary data.</text>
</comment>
<keyword evidence="10" id="KW-1185">Reference proteome</keyword>
<evidence type="ECO:0000313" key="9">
    <source>
        <dbReference type="EMBL" id="KAL2322672.1"/>
    </source>
</evidence>
<keyword evidence="4 8" id="KW-0732">Signal</keyword>
<evidence type="ECO:0000256" key="3">
    <source>
        <dbReference type="ARBA" id="ARBA00022525"/>
    </source>
</evidence>
<dbReference type="AlphaFoldDB" id="A0ABD1LGM5"/>
<accession>A0ABD1LGM5</accession>
<protein>
    <recommendedName>
        <fullName evidence="11">GDSL esterase/lipase</fullName>
    </recommendedName>
</protein>
<evidence type="ECO:0000313" key="10">
    <source>
        <dbReference type="Proteomes" id="UP001603857"/>
    </source>
</evidence>
<dbReference type="PANTHER" id="PTHR45650:SF16">
    <property type="entry name" value="OS02G0732800 PROTEIN"/>
    <property type="match status" value="1"/>
</dbReference>
<dbReference type="Proteomes" id="UP001603857">
    <property type="component" value="Unassembled WGS sequence"/>
</dbReference>
<dbReference type="GO" id="GO:0016787">
    <property type="term" value="F:hydrolase activity"/>
    <property type="evidence" value="ECO:0007669"/>
    <property type="project" value="UniProtKB-KW"/>
</dbReference>
<dbReference type="Gene3D" id="3.40.50.1110">
    <property type="entry name" value="SGNH hydrolase"/>
    <property type="match status" value="1"/>
</dbReference>
<feature type="signal peptide" evidence="8">
    <location>
        <begin position="1"/>
        <end position="21"/>
    </location>
</feature>
<keyword evidence="3" id="KW-0964">Secreted</keyword>
<dbReference type="EMBL" id="JBGMDY010000009">
    <property type="protein sequence ID" value="KAL2322672.1"/>
    <property type="molecule type" value="Genomic_DNA"/>
</dbReference>
<dbReference type="InterPro" id="IPR051238">
    <property type="entry name" value="GDSL_esterase/lipase"/>
</dbReference>
<proteinExistence type="inferred from homology"/>
<dbReference type="GO" id="GO:0005576">
    <property type="term" value="C:extracellular region"/>
    <property type="evidence" value="ECO:0007669"/>
    <property type="project" value="UniProtKB-SubCell"/>
</dbReference>
<organism evidence="9 10">
    <name type="scientific">Flemingia macrophylla</name>
    <dbReference type="NCBI Taxonomy" id="520843"/>
    <lineage>
        <taxon>Eukaryota</taxon>
        <taxon>Viridiplantae</taxon>
        <taxon>Streptophyta</taxon>
        <taxon>Embryophyta</taxon>
        <taxon>Tracheophyta</taxon>
        <taxon>Spermatophyta</taxon>
        <taxon>Magnoliopsida</taxon>
        <taxon>eudicotyledons</taxon>
        <taxon>Gunneridae</taxon>
        <taxon>Pentapetalae</taxon>
        <taxon>rosids</taxon>
        <taxon>fabids</taxon>
        <taxon>Fabales</taxon>
        <taxon>Fabaceae</taxon>
        <taxon>Papilionoideae</taxon>
        <taxon>50 kb inversion clade</taxon>
        <taxon>NPAAA clade</taxon>
        <taxon>indigoferoid/millettioid clade</taxon>
        <taxon>Phaseoleae</taxon>
        <taxon>Flemingia</taxon>
    </lineage>
</organism>
<gene>
    <name evidence="9" type="ORF">Fmac_027051</name>
</gene>
<evidence type="ECO:0000256" key="7">
    <source>
        <dbReference type="ARBA" id="ARBA00023098"/>
    </source>
</evidence>
<keyword evidence="6" id="KW-0442">Lipid degradation</keyword>